<evidence type="ECO:0000313" key="1">
    <source>
        <dbReference type="EMBL" id="NMG20209.1"/>
    </source>
</evidence>
<proteinExistence type="predicted"/>
<gene>
    <name evidence="1" type="ORF">DP116_12385</name>
</gene>
<comment type="caution">
    <text evidence="1">The sequence shown here is derived from an EMBL/GenBank/DDBJ whole genome shotgun (WGS) entry which is preliminary data.</text>
</comment>
<evidence type="ECO:0000313" key="2">
    <source>
        <dbReference type="Proteomes" id="UP000718564"/>
    </source>
</evidence>
<keyword evidence="2" id="KW-1185">Reference proteome</keyword>
<dbReference type="Proteomes" id="UP000718564">
    <property type="component" value="Unassembled WGS sequence"/>
</dbReference>
<organism evidence="1 2">
    <name type="scientific">Brasilonema bromeliae SPC951</name>
    <dbReference type="NCBI Taxonomy" id="385972"/>
    <lineage>
        <taxon>Bacteria</taxon>
        <taxon>Bacillati</taxon>
        <taxon>Cyanobacteriota</taxon>
        <taxon>Cyanophyceae</taxon>
        <taxon>Nostocales</taxon>
        <taxon>Scytonemataceae</taxon>
        <taxon>Brasilonema</taxon>
        <taxon>Bromeliae group (in: Brasilonema)</taxon>
    </lineage>
</organism>
<name>A0ABX1P7D4_9CYAN</name>
<protein>
    <submittedName>
        <fullName evidence="1">Uncharacterized protein</fullName>
    </submittedName>
</protein>
<dbReference type="RefSeq" id="WP_048870980.1">
    <property type="nucleotide sequence ID" value="NZ_CAWPJE010000062.1"/>
</dbReference>
<accession>A0ABX1P7D4</accession>
<dbReference type="EMBL" id="QMEB01000082">
    <property type="protein sequence ID" value="NMG20209.1"/>
    <property type="molecule type" value="Genomic_DNA"/>
</dbReference>
<sequence>MPDASELLKSTSHFLDASLYEVYKEIETSEKSGGATVESNHQAIQDGLVQWRSLLPCDERGSQLIIK</sequence>
<reference evidence="1 2" key="1">
    <citation type="submission" date="2018-06" db="EMBL/GenBank/DDBJ databases">
        <title>Comparative genomics of Brasilonema spp. strains.</title>
        <authorList>
            <person name="Alvarenga D.O."/>
            <person name="Fiore M.F."/>
            <person name="Varani A.M."/>
        </authorList>
    </citation>
    <scope>NUCLEOTIDE SEQUENCE [LARGE SCALE GENOMIC DNA]</scope>
    <source>
        <strain evidence="1 2">SPC951</strain>
    </source>
</reference>